<comment type="caution">
    <text evidence="1">The sequence shown here is derived from an EMBL/GenBank/DDBJ whole genome shotgun (WGS) entry which is preliminary data.</text>
</comment>
<sequence length="91" mass="10366">MVQVSIEMITKGETTTKRVLKSISEQTFRDYDVTCVNSSDNPMITELLKEYGVNEVRVKSHTKALEARYLAHTNSSGKFRLLLDSSRPLEE</sequence>
<dbReference type="SUPFAM" id="SSF53448">
    <property type="entry name" value="Nucleotide-diphospho-sugar transferases"/>
    <property type="match status" value="1"/>
</dbReference>
<evidence type="ECO:0000313" key="1">
    <source>
        <dbReference type="EMBL" id="EQD27815.1"/>
    </source>
</evidence>
<reference evidence="1" key="1">
    <citation type="submission" date="2013-08" db="EMBL/GenBank/DDBJ databases">
        <authorList>
            <person name="Mendez C."/>
            <person name="Richter M."/>
            <person name="Ferrer M."/>
            <person name="Sanchez J."/>
        </authorList>
    </citation>
    <scope>NUCLEOTIDE SEQUENCE</scope>
</reference>
<dbReference type="CDD" id="cd00761">
    <property type="entry name" value="Glyco_tranf_GTA_type"/>
    <property type="match status" value="1"/>
</dbReference>
<gene>
    <name evidence="1" type="ORF">B1B_19017</name>
</gene>
<dbReference type="GO" id="GO:0016740">
    <property type="term" value="F:transferase activity"/>
    <property type="evidence" value="ECO:0007669"/>
    <property type="project" value="UniProtKB-KW"/>
</dbReference>
<dbReference type="EMBL" id="AUZY01012768">
    <property type="protein sequence ID" value="EQD27815.1"/>
    <property type="molecule type" value="Genomic_DNA"/>
</dbReference>
<dbReference type="AlphaFoldDB" id="T0ZDB7"/>
<keyword evidence="1" id="KW-0808">Transferase</keyword>
<protein>
    <submittedName>
        <fullName evidence="1">Glycosyl transferase family protein</fullName>
    </submittedName>
</protein>
<name>T0ZDB7_9ZZZZ</name>
<proteinExistence type="predicted"/>
<feature type="non-terminal residue" evidence="1">
    <location>
        <position position="91"/>
    </location>
</feature>
<reference evidence="1" key="2">
    <citation type="journal article" date="2014" name="ISME J.">
        <title>Microbial stratification in low pH oxic and suboxic macroscopic growths along an acid mine drainage.</title>
        <authorList>
            <person name="Mendez-Garcia C."/>
            <person name="Mesa V."/>
            <person name="Sprenger R.R."/>
            <person name="Richter M."/>
            <person name="Diez M.S."/>
            <person name="Solano J."/>
            <person name="Bargiela R."/>
            <person name="Golyshina O.V."/>
            <person name="Manteca A."/>
            <person name="Ramos J.L."/>
            <person name="Gallego J.R."/>
            <person name="Llorente I."/>
            <person name="Martins Dos Santos V.A."/>
            <person name="Jensen O.N."/>
            <person name="Pelaez A.I."/>
            <person name="Sanchez J."/>
            <person name="Ferrer M."/>
        </authorList>
    </citation>
    <scope>NUCLEOTIDE SEQUENCE</scope>
</reference>
<organism evidence="1">
    <name type="scientific">mine drainage metagenome</name>
    <dbReference type="NCBI Taxonomy" id="410659"/>
    <lineage>
        <taxon>unclassified sequences</taxon>
        <taxon>metagenomes</taxon>
        <taxon>ecological metagenomes</taxon>
    </lineage>
</organism>
<accession>T0ZDB7</accession>
<dbReference type="InterPro" id="IPR029044">
    <property type="entry name" value="Nucleotide-diphossugar_trans"/>
</dbReference>